<evidence type="ECO:0000256" key="3">
    <source>
        <dbReference type="ARBA" id="ARBA00022729"/>
    </source>
</evidence>
<feature type="domain" description="SD-repeat containing protein B" evidence="7">
    <location>
        <begin position="2088"/>
        <end position="2168"/>
    </location>
</feature>
<feature type="region of interest" description="Disordered" evidence="4">
    <location>
        <begin position="2715"/>
        <end position="2734"/>
    </location>
</feature>
<feature type="domain" description="SD-repeat containing protein B" evidence="7">
    <location>
        <begin position="934"/>
        <end position="1017"/>
    </location>
</feature>
<evidence type="ECO:0000256" key="2">
    <source>
        <dbReference type="ARBA" id="ARBA00022525"/>
    </source>
</evidence>
<dbReference type="InterPro" id="IPR044023">
    <property type="entry name" value="Ig_7"/>
</dbReference>
<protein>
    <submittedName>
        <fullName evidence="9">DUF11 domain-containing protein</fullName>
    </submittedName>
</protein>
<organism evidence="9 10">
    <name type="scientific">Rudanella paleaurantiibacter</name>
    <dbReference type="NCBI Taxonomy" id="2614655"/>
    <lineage>
        <taxon>Bacteria</taxon>
        <taxon>Pseudomonadati</taxon>
        <taxon>Bacteroidota</taxon>
        <taxon>Cytophagia</taxon>
        <taxon>Cytophagales</taxon>
        <taxon>Cytophagaceae</taxon>
        <taxon>Rudanella</taxon>
    </lineage>
</organism>
<dbReference type="SUPFAM" id="SSF49785">
    <property type="entry name" value="Galactose-binding domain-like"/>
    <property type="match status" value="2"/>
</dbReference>
<dbReference type="InterPro" id="IPR033764">
    <property type="entry name" value="Sdr_B"/>
</dbReference>
<feature type="domain" description="SD-repeat containing protein B" evidence="7">
    <location>
        <begin position="1632"/>
        <end position="1686"/>
    </location>
</feature>
<feature type="domain" description="Ig-like" evidence="8">
    <location>
        <begin position="2001"/>
        <end position="2076"/>
    </location>
</feature>
<dbReference type="PANTHER" id="PTHR23303">
    <property type="entry name" value="CARBOXYPEPTIDASE REGULATORY REGION-CONTAINING"/>
    <property type="match status" value="1"/>
</dbReference>
<feature type="domain" description="Ig-like" evidence="8">
    <location>
        <begin position="846"/>
        <end position="922"/>
    </location>
</feature>
<dbReference type="Gene3D" id="2.60.120.430">
    <property type="entry name" value="Galactose-binding lectin"/>
    <property type="match status" value="2"/>
</dbReference>
<gene>
    <name evidence="9" type="ORF">F5984_23540</name>
</gene>
<evidence type="ECO:0000256" key="4">
    <source>
        <dbReference type="SAM" id="MobiDB-lite"/>
    </source>
</evidence>
<feature type="domain" description="Malectin" evidence="6">
    <location>
        <begin position="2393"/>
        <end position="2533"/>
    </location>
</feature>
<dbReference type="InterPro" id="IPR047589">
    <property type="entry name" value="DUF11_rpt"/>
</dbReference>
<dbReference type="Pfam" id="PF01345">
    <property type="entry name" value="DUF11"/>
    <property type="match status" value="1"/>
</dbReference>
<dbReference type="PANTHER" id="PTHR23303:SF15">
    <property type="entry name" value="COLOSSIN-A"/>
    <property type="match status" value="1"/>
</dbReference>
<dbReference type="InterPro" id="IPR051417">
    <property type="entry name" value="SDr/BOS_complex"/>
</dbReference>
<dbReference type="Gene3D" id="2.60.40.10">
    <property type="entry name" value="Immunoglobulins"/>
    <property type="match status" value="7"/>
</dbReference>
<name>A0A7J5TT51_9BACT</name>
<accession>A0A7J5TT51</accession>
<comment type="caution">
    <text evidence="9">The sequence shown here is derived from an EMBL/GenBank/DDBJ whole genome shotgun (WGS) entry which is preliminary data.</text>
</comment>
<dbReference type="GO" id="GO:0005576">
    <property type="term" value="C:extracellular region"/>
    <property type="evidence" value="ECO:0007669"/>
    <property type="project" value="UniProtKB-SubCell"/>
</dbReference>
<reference evidence="9 10" key="1">
    <citation type="submission" date="2019-10" db="EMBL/GenBank/DDBJ databases">
        <title>Rudanella paleaurantiibacter sp. nov., isolated from sludge.</title>
        <authorList>
            <person name="Xu S.Q."/>
        </authorList>
    </citation>
    <scope>NUCLEOTIDE SEQUENCE [LARGE SCALE GENOMIC DNA]</scope>
    <source>
        <strain evidence="9 10">HX-22-17</strain>
    </source>
</reference>
<dbReference type="InterPro" id="IPR021720">
    <property type="entry name" value="Malectin_dom"/>
</dbReference>
<evidence type="ECO:0000259" key="8">
    <source>
        <dbReference type="Pfam" id="PF19081"/>
    </source>
</evidence>
<sequence>MAHLCTLSQRFPHVNLWSCTLWLILGISYSFMANAQVSGTVFRDYNGNGIKDAGEGGVSGVTVTAYFNATLTSAISTTAGSYSFAAATIPSGTSVRLEFTGFPTGDYSGPFSSNSAGNGTSVQFVTAGAAAASINFGVNLPNDYCQANPRLVTTCYINGDNNTTAPVDAMVSWNYTDSGTTTTNKKTVANKSQIGSAWGVAYSKTRKRIYTAAFLKRHVGVGPGGLGAIYISDPNATSTNASVFITVPNAGTIASNANRGLGAPSALNADPTAFSLVGAIGLGDLDISEDEQYLYVTNLNDKRIYIINIDTQTIVTSVAVPDPGCTGGDFRPFGLAYRNGNLYVGVTCDASISNSRDDLKAFVYEMDGATNTFSTTPVLQFNLNYRRTQAWNTTFLTAQEQSRYWHPWVSTYNTTTLSGAPVTAADWSSHPTPLLSDMVFDTDGSMILGFIDRTSHQIGAINYQPTGNSSNNLQENNISGGDILRATVSGTTWTIEPLNYTTTGTPLEFYSGEFYSTDHYETAQGGLALVKGKGEVVTIAMDPTVVRTGGIIKLSNTTGTQTGNFQVFSGENPFFGKATGLGDLEALCDVAPIEIGNRIWQDYDRDGIQDPNEPGIPNVVVTLYKSNTLIASATTNTNGGYYFSSASGTNTTSAIYNLTALTPGTSVQLRIAQTQTALASFSLTAADQGTSDAIDSDFAPSAVGSTTAVANVTLGVTGQNDHTFDAGVYVCPTITFTSPGANTQYCGKGTATFTVSTNALSPDGIRLVAYPVAVDPYSTTITPAFVTSVASSTVLGTKTLTFSNVQLPDNLSGTNTSLFVYAILVSADGLCKPVSSLTITLKPRPNTVIGGPQQVCTGSTATLLADTYNGRASYQWFVESGTVLVSGNNPYTTTAINATTTYRVRLTLDGCVSDDASITVTPVPCTPCTASATSLGGKVYRDFDSDGTADANDLTMSGITVTLFRCDATNQSSQVATMQSDLNGAYSFTGLTAGTTYRVEFSNLPAGYKPTYRGTNNGTTVQFTQPGSCTTSLGINQPIDYCQTNPFMVIPCYLNGASNSNADALVKFDYNNTGITPKPTELAHASEVASVWGVAYGRQTKQLYTATFLKRHVGLRDINNDGKGDLGLIWQTSNPTSTTSINTVWADLTAAPYNLDLGTIGNDASRGLGATSQPNNDPTSFPLVGKVGLGDLDISDDNSALWVVNPKQNQLHKIAINADGSAGGMTTFNLPNACSNAFDTLYVQAGGTNFSRVNGGFVGDNFYVGGSPTTTGQSGVPYAQARSGTSFSYRIPLPNGTYNIQLYVGTQVSVNQNFTVAGTTQSFTATANSRQSVLVSNAIVTNGLLDIVAAGNAGSNAYLSGIKIWSATGNQLADRSYPFALKYHNGKVYVGTTCPAEVSQDFAHLSSTVYELVDNGSTTFTPVLTLPLNYAKGATSGASCNGNKWHPWLPVMPGTCIYIFSYEEPVLSDIEFDVDGSMILGYFDRFTHQIGNANYPPTGTNLIYSASGGDILRACYVNGVFHQPGSPNCPNNAANNQGPTGGEFYAGDVAADLAQEATQGGLALLPGRNEVATNGYDVETVRDGGVYWLNNRTGAKNRTYEVYPNMDNATGNFAKGTSLGDLEVLCDLAPIQIGNRVWRDDNANGIQDPCEPPIPGAVVTLYDATKTTAYASVTTSAAGEYYFSSTTITVGNSTSSVATTALTYNTGYAVVLTSLGTSTVVTGLSLTNVSPVTPSESGTANSGSSQVNNDAILVNGKPCIGVTTGEPGSNNHTYDFGITIPECAKPEIAVSKSQTICQGGSFSLPLSATIISNTVTSGLQWYFTDASGSSFTAISGATSLTFSPTTAQLPTATGGVRYYAIMGQNGLSTSCAATAFVTLQIDPIVTVAFNSPAANTQYCGNGTATFTVSTNATAPAGIKLLAFTTATDPYSTTITPAFVTSVASSTATGTKTLTFSNVQLPDNLTGANMGLFVYAVLVSPTTSACQPPQASLIITLKPRPNTVIGGPTQVCTGSTATLSANAFNGATYQWYAGSGTAVVGSTNPYTTPAISATTTYRVRLTLASCVSDEASFTVTPVPCTSCTASATSLGGKVYRDFDSDGTADANDPNMSGITVTLFRCDATNQSTQVAQMQTDLNGAYSFTGLTAGTTYRVEFSNLPAGYEPTYRGLNNGTTVQFTQPGSCTTSLGINQPADFCQTNPMLVTPCYLDGAVTPNTTAFDDVLVGVNYDLSGSIYHLAMRTQIGSTWGVAYAKTAKKLYTAAFLKRHVGLKDGNLGQIYILDMTNPTSASATITPWLNVSSLAGVAGNWQFATDAQRGLTNAGTPSLDAQSFSLVAGIGLGDIDISEDEKTLYVMDLTNKQLLAIDIASKTLTGKYPVPELCSTTPSTGYFSAGSNNATFTANDGKQWQKGYLFDIYGSSGNYNQTITNPNSVTAGTGDAALYTNSAFVNAGSTMTYSFPVGNGTFGVKLHMATNATSNGRNTSVALESTTVLSGFDVYAAAGNQINVGIIRSFTTTVTDGVLTIAITANTGGGQAMVSGFELTTLNGTPTGETRPFALAVHNGKVYVGAVCDASHSQSRADLQASVLEFDPVAGSYNPTPILSFPLTYTHGPSYDGCSNLDLFQWHPWTSIYPNGIGCSGGFLYVQPTMSDIVFDADSSLIMGFFDRFQHQTGANIGQYAPDYTPSNGRVEGGVVGGDLLRAYFNGSSYELEYNGKEGSSSPKPTTSGQNNGDGIGGGEFYIDNFLGHHEISVGGIAFKPGSGEIRMSVGDPLAYNSGGLTGFNNTTGAKQNGITLYSGTTGGTQNKANGLGDLEVLCDLAPIQIGNRVWRDDNANGIQDPCEPAIPSAVVRLYDAAKTTILASATTNAAGEYYFQSGTVVAGTSTSAVTTTALTYNTTYALVISSLGTSTVVSSQALALTDVSPLTPGEIGTVNTGLTQINNDAKVDVVGGISSPCIRLTTGGPGETNHTYDFGIVKSTCVPPSVTVLANATTLCQDNSVTAYANVSPAGSYTYSWAAPQGVTLTGTSSATVTATNLTTGTNTFTLTVSSSPVCLTTTTVSVTVTALPVPTVVSQTICAGQPAVLTVQNCAGAVQWSASANNATSQSITVSPTTTTTYSVSCSVNGCVGWTTATVTVNGQPVINSMSAGICVGNTASVSVSASATSGSLEYSFNGGAFTPANTFTLTAPAPTTVTVVVRTVGTSCTVSQSIPVNCACQTPATVSLLPTTLQTCAGSPVSFTAGVAGATSATLTSSGTGIFSNAVVMGSVTPTYTPSAADVSAGSVTLTIISNDPDGVGLCSVATQSRVLTINPLPTVSLTSATICAGQTATLAASGASSYSFISAGSIQTGNQYVVSPTQTTVYSVTGTTNAGCTHTASGTVTVSPAVTVSITGNLSICTGQSTTLAASGGAGTTYRWNTNETTATISVSVAGSYSVTATSSAGCNHTASTSITVNPLPVLTVTSATICAGQTATLTVGGASTYRWSSGVTGPLLVVAPTATTVYSVTGTTTAGCSAVSSGTVVVNGQPQINGIRQSTACVGNVASLTVDAINTGAGVLEYSLNGGAFQTNNSFTLSAPTTVTAVIVVRTQGSSCSVTESVVVNCACQTPVSLTFVPTTLQTCATTPVSFTAGVAGATSATLTSSGTGIFSQNVLVNNGVQLITYTPSLADATAGSVTLTLMSADPDGSGSCVADQIVRTLTINSLPSVSATSASICAGGVATLNASGASTFRWSNGATTAAISVSVAGIYSVTGVSAQGCSNVASGTLTISPTPTLGITRRWLTTTSTALLTATGCVGGRINWSTGATNTASITVPVPTNTTTVYAATCTMGTGCTANAVISFNTTPGGEDNLQVSNALVCQGSPAVLTATGCSQGNLLWSTNVQTSSISVAGQTASYTVTCTDNKGQLIAVGSVSAVSASSVTVAAIPGETVPVGSSVSLVASGCTSGTLNWSTGMGDSGKSLVVVTPTLGSATYSVTCVSGVGCVSSASVVVVGITDVQPNVLLQKVASKTRSKIGEVVSFTITLTNSGGTSATSIVVSDTFSAGLSLVPGSAFTASGTFTTGINGGQWLLTSIPAGATATLTYSASVVAEGVLYNTASIPGQEVSVCLSVPIRVCKGLPFALRLLAPVGFSRYQWYLTAPGASSSTLVSDSGQESFTATALGEYHVQVDNGQCPNGSCCPVVIEETEVPSYTALVKQPSCVGSTPQGNGEIRLANLGTDPYVYQVSRGTSFSASEALTAAAAVPMNGVVGTGLLPGNYTVRVWLLINGEASCPRDLSLALVDNCSCPAGLCVPITVRKVKR</sequence>
<evidence type="ECO:0000259" key="5">
    <source>
        <dbReference type="Pfam" id="PF01345"/>
    </source>
</evidence>
<evidence type="ECO:0000259" key="6">
    <source>
        <dbReference type="Pfam" id="PF11721"/>
    </source>
</evidence>
<evidence type="ECO:0000256" key="1">
    <source>
        <dbReference type="ARBA" id="ARBA00004613"/>
    </source>
</evidence>
<dbReference type="Proteomes" id="UP000488299">
    <property type="component" value="Unassembled WGS sequence"/>
</dbReference>
<dbReference type="Gene3D" id="2.60.40.740">
    <property type="match status" value="1"/>
</dbReference>
<dbReference type="InterPro" id="IPR008979">
    <property type="entry name" value="Galactose-bd-like_sf"/>
</dbReference>
<dbReference type="Pfam" id="PF17210">
    <property type="entry name" value="SdrD_B"/>
    <property type="match status" value="5"/>
</dbReference>
<evidence type="ECO:0000313" key="10">
    <source>
        <dbReference type="Proteomes" id="UP000488299"/>
    </source>
</evidence>
<evidence type="ECO:0000313" key="9">
    <source>
        <dbReference type="EMBL" id="KAB7726886.1"/>
    </source>
</evidence>
<keyword evidence="10" id="KW-1185">Reference proteome</keyword>
<dbReference type="SUPFAM" id="SSF117074">
    <property type="entry name" value="Hypothetical protein PA1324"/>
    <property type="match status" value="6"/>
</dbReference>
<dbReference type="SUPFAM" id="SSF63825">
    <property type="entry name" value="YWTD domain"/>
    <property type="match status" value="1"/>
</dbReference>
<evidence type="ECO:0000259" key="7">
    <source>
        <dbReference type="Pfam" id="PF17210"/>
    </source>
</evidence>
<feature type="domain" description="SD-repeat containing protein B" evidence="7">
    <location>
        <begin position="2825"/>
        <end position="2878"/>
    </location>
</feature>
<feature type="domain" description="DUF11" evidence="5">
    <location>
        <begin position="4009"/>
        <end position="4107"/>
    </location>
</feature>
<keyword evidence="2" id="KW-0964">Secreted</keyword>
<dbReference type="InterPro" id="IPR001434">
    <property type="entry name" value="OmcB-like_DUF11"/>
</dbReference>
<feature type="domain" description="SD-repeat containing protein B" evidence="7">
    <location>
        <begin position="594"/>
        <end position="728"/>
    </location>
</feature>
<dbReference type="InterPro" id="IPR013783">
    <property type="entry name" value="Ig-like_fold"/>
</dbReference>
<dbReference type="EMBL" id="WELI01000013">
    <property type="protein sequence ID" value="KAB7726886.1"/>
    <property type="molecule type" value="Genomic_DNA"/>
</dbReference>
<dbReference type="Pfam" id="PF19081">
    <property type="entry name" value="Ig_7"/>
    <property type="match status" value="2"/>
</dbReference>
<feature type="compositionally biased region" description="Polar residues" evidence="4">
    <location>
        <begin position="2718"/>
        <end position="2728"/>
    </location>
</feature>
<keyword evidence="3" id="KW-0732">Signal</keyword>
<dbReference type="NCBIfam" id="TIGR01451">
    <property type="entry name" value="B_ant_repeat"/>
    <property type="match status" value="1"/>
</dbReference>
<comment type="subcellular location">
    <subcellularLocation>
        <location evidence="1">Secreted</location>
    </subcellularLocation>
</comment>
<dbReference type="Pfam" id="PF11721">
    <property type="entry name" value="Malectin"/>
    <property type="match status" value="1"/>
</dbReference>
<proteinExistence type="predicted"/>